<dbReference type="NCBIfam" id="NF008398">
    <property type="entry name" value="PRK11197.1"/>
    <property type="match status" value="1"/>
</dbReference>
<dbReference type="PROSITE" id="PS00557">
    <property type="entry name" value="FMN_HYDROXY_ACID_DH_1"/>
    <property type="match status" value="1"/>
</dbReference>
<name>A0ABV7FEN2_9GAMM</name>
<dbReference type="InterPro" id="IPR012133">
    <property type="entry name" value="Alpha-hydoxy_acid_DH_FMN"/>
</dbReference>
<dbReference type="CDD" id="cd02809">
    <property type="entry name" value="alpha_hydroxyacid_oxid_FMN"/>
    <property type="match status" value="1"/>
</dbReference>
<dbReference type="PANTHER" id="PTHR10578">
    <property type="entry name" value="S -2-HYDROXY-ACID OXIDASE-RELATED"/>
    <property type="match status" value="1"/>
</dbReference>
<dbReference type="PROSITE" id="PS51349">
    <property type="entry name" value="FMN_HYDROXY_ACID_DH_2"/>
    <property type="match status" value="1"/>
</dbReference>
<evidence type="ECO:0000259" key="4">
    <source>
        <dbReference type="PROSITE" id="PS51349"/>
    </source>
</evidence>
<dbReference type="Pfam" id="PF01070">
    <property type="entry name" value="FMN_dh"/>
    <property type="match status" value="1"/>
</dbReference>
<evidence type="ECO:0000313" key="6">
    <source>
        <dbReference type="Proteomes" id="UP001595555"/>
    </source>
</evidence>
<dbReference type="Gene3D" id="3.20.20.70">
    <property type="entry name" value="Aldolase class I"/>
    <property type="match status" value="1"/>
</dbReference>
<dbReference type="EMBL" id="JBHRTF010000003">
    <property type="protein sequence ID" value="MFC3115053.1"/>
    <property type="molecule type" value="Genomic_DNA"/>
</dbReference>
<sequence length="383" mass="41846">MNTLIAANVEDYRLLAKRRLPKFLFEYIDGGSFSETTLRNNCADLQTIGLRQRVLRDISNINTETELFGQHLKLPIILGPVGIAGLNARRGEVLAAQAAQEKGVPFCLSTVSACSIEEVRSQTQEPLWFQLYMIKDRGFLNAMLDRAVEAGTKTLMFTVDMPVPSSRYRDIRSGLSGGSMLRRQSARIMQSLMSPRWAWDVGICGRPHSLGNVAHVLGKGAGIDEFWSWMSKNFDASVTWKTLEQIREKWKGDLIIKGILDPEDALEAKKLGADGLIVSNHGGRQLDGALSSIRALPPIADAVQGDIKILLDSGIRTGLDIVRAIALGADAVVIGRAWVYGLAAQKKQGVSNVLDILGNELRVAMALAGCPSLKDITPEILVK</sequence>
<dbReference type="Proteomes" id="UP001595555">
    <property type="component" value="Unassembled WGS sequence"/>
</dbReference>
<dbReference type="RefSeq" id="WP_378116996.1">
    <property type="nucleotide sequence ID" value="NZ_JBHRTF010000003.1"/>
</dbReference>
<comment type="similarity">
    <text evidence="3">Belongs to the FMN-dependent alpha-hydroxy acid dehydrogenase family.</text>
</comment>
<comment type="caution">
    <text evidence="5">The sequence shown here is derived from an EMBL/GenBank/DDBJ whole genome shotgun (WGS) entry which is preliminary data.</text>
</comment>
<dbReference type="InterPro" id="IPR008259">
    <property type="entry name" value="FMN_hydac_DH_AS"/>
</dbReference>
<dbReference type="InterPro" id="IPR037396">
    <property type="entry name" value="FMN_HAD"/>
</dbReference>
<dbReference type="InterPro" id="IPR000262">
    <property type="entry name" value="FMN-dep_DH"/>
</dbReference>
<proteinExistence type="inferred from homology"/>
<comment type="cofactor">
    <cofactor evidence="1">
        <name>FMN</name>
        <dbReference type="ChEBI" id="CHEBI:58210"/>
    </cofactor>
</comment>
<evidence type="ECO:0000256" key="1">
    <source>
        <dbReference type="ARBA" id="ARBA00001917"/>
    </source>
</evidence>
<organism evidence="5 6">
    <name type="scientific">Cellvibrio fontiphilus</name>
    <dbReference type="NCBI Taxonomy" id="1815559"/>
    <lineage>
        <taxon>Bacteria</taxon>
        <taxon>Pseudomonadati</taxon>
        <taxon>Pseudomonadota</taxon>
        <taxon>Gammaproteobacteria</taxon>
        <taxon>Cellvibrionales</taxon>
        <taxon>Cellvibrionaceae</taxon>
        <taxon>Cellvibrio</taxon>
    </lineage>
</organism>
<evidence type="ECO:0000313" key="5">
    <source>
        <dbReference type="EMBL" id="MFC3115053.1"/>
    </source>
</evidence>
<dbReference type="SUPFAM" id="SSF51395">
    <property type="entry name" value="FMN-linked oxidoreductases"/>
    <property type="match status" value="1"/>
</dbReference>
<gene>
    <name evidence="5" type="primary">lldD</name>
    <name evidence="5" type="ORF">ACFODX_05730</name>
</gene>
<keyword evidence="6" id="KW-1185">Reference proteome</keyword>
<protein>
    <submittedName>
        <fullName evidence="5">FMN-dependent L-lactate dehydrogenase LldD</fullName>
        <ecNumber evidence="5">1.1.-.-</ecNumber>
    </submittedName>
</protein>
<dbReference type="PIRSF" id="PIRSF000138">
    <property type="entry name" value="Al-hdrx_acd_dh"/>
    <property type="match status" value="1"/>
</dbReference>
<feature type="domain" description="FMN hydroxy acid dehydrogenase" evidence="4">
    <location>
        <begin position="1"/>
        <end position="383"/>
    </location>
</feature>
<dbReference type="InterPro" id="IPR013785">
    <property type="entry name" value="Aldolase_TIM"/>
</dbReference>
<keyword evidence="2 5" id="KW-0560">Oxidoreductase</keyword>
<evidence type="ECO:0000256" key="2">
    <source>
        <dbReference type="ARBA" id="ARBA00023002"/>
    </source>
</evidence>
<dbReference type="PANTHER" id="PTHR10578:SF85">
    <property type="entry name" value="L-LACTATE DEHYDROGENASE"/>
    <property type="match status" value="1"/>
</dbReference>
<reference evidence="6" key="1">
    <citation type="journal article" date="2019" name="Int. J. Syst. Evol. Microbiol.">
        <title>The Global Catalogue of Microorganisms (GCM) 10K type strain sequencing project: providing services to taxonomists for standard genome sequencing and annotation.</title>
        <authorList>
            <consortium name="The Broad Institute Genomics Platform"/>
            <consortium name="The Broad Institute Genome Sequencing Center for Infectious Disease"/>
            <person name="Wu L."/>
            <person name="Ma J."/>
        </authorList>
    </citation>
    <scope>NUCLEOTIDE SEQUENCE [LARGE SCALE GENOMIC DNA]</scope>
    <source>
        <strain evidence="6">KCTC 52237</strain>
    </source>
</reference>
<dbReference type="GO" id="GO:0016491">
    <property type="term" value="F:oxidoreductase activity"/>
    <property type="evidence" value="ECO:0007669"/>
    <property type="project" value="UniProtKB-KW"/>
</dbReference>
<dbReference type="EC" id="1.1.-.-" evidence="5"/>
<accession>A0ABV7FEN2</accession>
<evidence type="ECO:0000256" key="3">
    <source>
        <dbReference type="ARBA" id="ARBA00024042"/>
    </source>
</evidence>